<dbReference type="PANTHER" id="PTHR45436:SF5">
    <property type="entry name" value="SENSOR HISTIDINE KINASE TRCS"/>
    <property type="match status" value="1"/>
</dbReference>
<evidence type="ECO:0000256" key="2">
    <source>
        <dbReference type="ARBA" id="ARBA00001968"/>
    </source>
</evidence>
<evidence type="ECO:0000256" key="4">
    <source>
        <dbReference type="ARBA" id="ARBA00012438"/>
    </source>
</evidence>
<dbReference type="GO" id="GO:0005886">
    <property type="term" value="C:plasma membrane"/>
    <property type="evidence" value="ECO:0007669"/>
    <property type="project" value="UniProtKB-SubCell"/>
</dbReference>
<keyword evidence="11 12" id="KW-0472">Membrane</keyword>
<evidence type="ECO:0000313" key="16">
    <source>
        <dbReference type="Proteomes" id="UP000535543"/>
    </source>
</evidence>
<keyword evidence="5" id="KW-0597">Phosphoprotein</keyword>
<keyword evidence="8 15" id="KW-0418">Kinase</keyword>
<dbReference type="EC" id="2.7.13.3" evidence="4"/>
<dbReference type="EMBL" id="VCQU01000015">
    <property type="protein sequence ID" value="NMN99230.1"/>
    <property type="molecule type" value="Genomic_DNA"/>
</dbReference>
<dbReference type="PROSITE" id="PS50109">
    <property type="entry name" value="HIS_KIN"/>
    <property type="match status" value="1"/>
</dbReference>
<dbReference type="InterPro" id="IPR003661">
    <property type="entry name" value="HisK_dim/P_dom"/>
</dbReference>
<dbReference type="CDD" id="cd00082">
    <property type="entry name" value="HisKA"/>
    <property type="match status" value="1"/>
</dbReference>
<gene>
    <name evidence="15" type="ORF">FGL95_29825</name>
</gene>
<keyword evidence="9 12" id="KW-1133">Transmembrane helix</keyword>
<dbReference type="Gene3D" id="6.10.340.10">
    <property type="match status" value="1"/>
</dbReference>
<dbReference type="Pfam" id="PF00512">
    <property type="entry name" value="HisKA"/>
    <property type="match status" value="1"/>
</dbReference>
<evidence type="ECO:0000256" key="6">
    <source>
        <dbReference type="ARBA" id="ARBA00022679"/>
    </source>
</evidence>
<organism evidence="15 16">
    <name type="scientific">Antrihabitans stalactiti</name>
    <dbReference type="NCBI Taxonomy" id="2584121"/>
    <lineage>
        <taxon>Bacteria</taxon>
        <taxon>Bacillati</taxon>
        <taxon>Actinomycetota</taxon>
        <taxon>Actinomycetes</taxon>
        <taxon>Mycobacteriales</taxon>
        <taxon>Nocardiaceae</taxon>
        <taxon>Antrihabitans</taxon>
    </lineage>
</organism>
<dbReference type="Pfam" id="PF02518">
    <property type="entry name" value="HATPase_c"/>
    <property type="match status" value="1"/>
</dbReference>
<keyword evidence="16" id="KW-1185">Reference proteome</keyword>
<evidence type="ECO:0000259" key="14">
    <source>
        <dbReference type="PROSITE" id="PS50885"/>
    </source>
</evidence>
<evidence type="ECO:0000256" key="1">
    <source>
        <dbReference type="ARBA" id="ARBA00000085"/>
    </source>
</evidence>
<sequence>MSSNQLAERWSGLRARSPRRWSLRARLLAAQTVLLAIVCVVIGTATVLSLQQYLVHELDQQLIDAGQLSVRVADGTLPPPPSGFSDGPGPVFLDAPGQRPGTVGAVIKGDRVTDAGALTSTGSRAALSESAKSALQAIPVDEGPRTVEINGLGNYRVLATKTRAGDVAITGLPLGEVDATLFRVLLIFTLAAVAALIAAITLGILMIRRALRPLTRVAATARGVGDLELDRGEVELPVRVPEIYTDPSTEVGQVGSALNWMLDHVAAALSSRQASETRARQFVADASHELRTPLAAIRGYAELAQRERPDMSDKVAHAMSRVDSEAKRMTRLVDDLLLLARLDFGRTLEREDVDLSRLVLDAVSDAHIAGSDHDWKIDLPDEPVYVVGDAERLHQVLVNLLANARTHTGPGTTVTTTLRADDDGGVVLSVEDNGPGIPPELESEVFERFSRGDTSRSRRAGSTGLGLAIVAAVVKAHRGSIDVRSVPGRTVFTVRLPRRGVGVGLTVDP</sequence>
<dbReference type="InterPro" id="IPR005467">
    <property type="entry name" value="His_kinase_dom"/>
</dbReference>
<evidence type="ECO:0000256" key="7">
    <source>
        <dbReference type="ARBA" id="ARBA00022692"/>
    </source>
</evidence>
<keyword evidence="7 12" id="KW-0812">Transmembrane</keyword>
<evidence type="ECO:0000256" key="11">
    <source>
        <dbReference type="ARBA" id="ARBA00023136"/>
    </source>
</evidence>
<dbReference type="InterPro" id="IPR036890">
    <property type="entry name" value="HATPase_C_sf"/>
</dbReference>
<dbReference type="SMART" id="SM00304">
    <property type="entry name" value="HAMP"/>
    <property type="match status" value="1"/>
</dbReference>
<comment type="subcellular location">
    <subcellularLocation>
        <location evidence="3">Cell membrane</location>
    </subcellularLocation>
</comment>
<dbReference type="InterPro" id="IPR050428">
    <property type="entry name" value="TCS_sensor_his_kinase"/>
</dbReference>
<evidence type="ECO:0000313" key="15">
    <source>
        <dbReference type="EMBL" id="NMN99230.1"/>
    </source>
</evidence>
<dbReference type="SUPFAM" id="SSF47384">
    <property type="entry name" value="Homodimeric domain of signal transducing histidine kinase"/>
    <property type="match status" value="1"/>
</dbReference>
<dbReference type="AlphaFoldDB" id="A0A848KSL6"/>
<reference evidence="15 16" key="2">
    <citation type="submission" date="2020-06" db="EMBL/GenBank/DDBJ databases">
        <title>Antribacter stalactiti gen. nov., sp. nov., a new member of the family Nacardiaceae isolated from a cave.</title>
        <authorList>
            <person name="Kim I.S."/>
        </authorList>
    </citation>
    <scope>NUCLEOTIDE SEQUENCE [LARGE SCALE GENOMIC DNA]</scope>
    <source>
        <strain evidence="15 16">YC2-7</strain>
    </source>
</reference>
<dbReference type="SMART" id="SM00388">
    <property type="entry name" value="HisKA"/>
    <property type="match status" value="1"/>
</dbReference>
<dbReference type="CDD" id="cd00075">
    <property type="entry name" value="HATPase"/>
    <property type="match status" value="1"/>
</dbReference>
<dbReference type="RefSeq" id="WP_169594301.1">
    <property type="nucleotide sequence ID" value="NZ_VCQU01000015.1"/>
</dbReference>
<evidence type="ECO:0000256" key="10">
    <source>
        <dbReference type="ARBA" id="ARBA00023012"/>
    </source>
</evidence>
<dbReference type="InterPro" id="IPR004358">
    <property type="entry name" value="Sig_transdc_His_kin-like_C"/>
</dbReference>
<feature type="transmembrane region" description="Helical" evidence="12">
    <location>
        <begin position="181"/>
        <end position="207"/>
    </location>
</feature>
<dbReference type="Proteomes" id="UP000535543">
    <property type="component" value="Unassembled WGS sequence"/>
</dbReference>
<feature type="domain" description="HAMP" evidence="14">
    <location>
        <begin position="208"/>
        <end position="270"/>
    </location>
</feature>
<evidence type="ECO:0000256" key="12">
    <source>
        <dbReference type="SAM" id="Phobius"/>
    </source>
</evidence>
<keyword evidence="10" id="KW-0902">Two-component regulatory system</keyword>
<evidence type="ECO:0000256" key="9">
    <source>
        <dbReference type="ARBA" id="ARBA00022989"/>
    </source>
</evidence>
<feature type="transmembrane region" description="Helical" evidence="12">
    <location>
        <begin position="27"/>
        <end position="50"/>
    </location>
</feature>
<dbReference type="GO" id="GO:0005509">
    <property type="term" value="F:calcium ion binding"/>
    <property type="evidence" value="ECO:0007669"/>
    <property type="project" value="UniProtKB-ARBA"/>
</dbReference>
<dbReference type="InterPro" id="IPR003660">
    <property type="entry name" value="HAMP_dom"/>
</dbReference>
<dbReference type="InterPro" id="IPR036097">
    <property type="entry name" value="HisK_dim/P_sf"/>
</dbReference>
<dbReference type="PRINTS" id="PR00344">
    <property type="entry name" value="BCTRLSENSOR"/>
</dbReference>
<comment type="catalytic activity">
    <reaction evidence="1">
        <text>ATP + protein L-histidine = ADP + protein N-phospho-L-histidine.</text>
        <dbReference type="EC" id="2.7.13.3"/>
    </reaction>
</comment>
<evidence type="ECO:0000256" key="3">
    <source>
        <dbReference type="ARBA" id="ARBA00004236"/>
    </source>
</evidence>
<dbReference type="FunFam" id="1.10.287.130:FF:000001">
    <property type="entry name" value="Two-component sensor histidine kinase"/>
    <property type="match status" value="1"/>
</dbReference>
<dbReference type="Gene3D" id="3.30.565.10">
    <property type="entry name" value="Histidine kinase-like ATPase, C-terminal domain"/>
    <property type="match status" value="1"/>
</dbReference>
<reference evidence="15 16" key="1">
    <citation type="submission" date="2019-05" db="EMBL/GenBank/DDBJ databases">
        <authorList>
            <person name="Lee S.D."/>
        </authorList>
    </citation>
    <scope>NUCLEOTIDE SEQUENCE [LARGE SCALE GENOMIC DNA]</scope>
    <source>
        <strain evidence="15 16">YC2-7</strain>
    </source>
</reference>
<comment type="cofactor">
    <cofactor evidence="2">
        <name>a divalent metal cation</name>
        <dbReference type="ChEBI" id="CHEBI:60240"/>
    </cofactor>
</comment>
<dbReference type="SMART" id="SM00387">
    <property type="entry name" value="HATPase_c"/>
    <property type="match status" value="1"/>
</dbReference>
<evidence type="ECO:0000256" key="8">
    <source>
        <dbReference type="ARBA" id="ARBA00022777"/>
    </source>
</evidence>
<dbReference type="PANTHER" id="PTHR45436">
    <property type="entry name" value="SENSOR HISTIDINE KINASE YKOH"/>
    <property type="match status" value="1"/>
</dbReference>
<comment type="caution">
    <text evidence="15">The sequence shown here is derived from an EMBL/GenBank/DDBJ whole genome shotgun (WGS) entry which is preliminary data.</text>
</comment>
<protein>
    <recommendedName>
        <fullName evidence="4">histidine kinase</fullName>
        <ecNumber evidence="4">2.7.13.3</ecNumber>
    </recommendedName>
</protein>
<accession>A0A848KSL6</accession>
<dbReference type="FunFam" id="3.30.565.10:FF:000006">
    <property type="entry name" value="Sensor histidine kinase WalK"/>
    <property type="match status" value="1"/>
</dbReference>
<keyword evidence="6" id="KW-0808">Transferase</keyword>
<dbReference type="GO" id="GO:0000155">
    <property type="term" value="F:phosphorelay sensor kinase activity"/>
    <property type="evidence" value="ECO:0007669"/>
    <property type="project" value="InterPro"/>
</dbReference>
<name>A0A848KSL6_9NOCA</name>
<dbReference type="SUPFAM" id="SSF55874">
    <property type="entry name" value="ATPase domain of HSP90 chaperone/DNA topoisomerase II/histidine kinase"/>
    <property type="match status" value="1"/>
</dbReference>
<evidence type="ECO:0000259" key="13">
    <source>
        <dbReference type="PROSITE" id="PS50109"/>
    </source>
</evidence>
<dbReference type="InterPro" id="IPR003594">
    <property type="entry name" value="HATPase_dom"/>
</dbReference>
<evidence type="ECO:0000256" key="5">
    <source>
        <dbReference type="ARBA" id="ARBA00022553"/>
    </source>
</evidence>
<dbReference type="Gene3D" id="1.10.287.130">
    <property type="match status" value="1"/>
</dbReference>
<proteinExistence type="predicted"/>
<dbReference type="PROSITE" id="PS50885">
    <property type="entry name" value="HAMP"/>
    <property type="match status" value="1"/>
</dbReference>
<feature type="domain" description="Histidine kinase" evidence="13">
    <location>
        <begin position="285"/>
        <end position="500"/>
    </location>
</feature>